<dbReference type="InterPro" id="IPR051084">
    <property type="entry name" value="H+-coupled_symporters"/>
</dbReference>
<evidence type="ECO:0000259" key="9">
    <source>
        <dbReference type="PROSITE" id="PS50850"/>
    </source>
</evidence>
<comment type="caution">
    <text evidence="10">The sequence shown here is derived from an EMBL/GenBank/DDBJ whole genome shotgun (WGS) entry which is preliminary data.</text>
</comment>
<dbReference type="Proteomes" id="UP000054851">
    <property type="component" value="Unassembled WGS sequence"/>
</dbReference>
<dbReference type="OrthoDB" id="6766492at2"/>
<name>A0A158CE13_9BURK</name>
<dbReference type="EMBL" id="FCOA02000021">
    <property type="protein sequence ID" value="SAK80554.1"/>
    <property type="molecule type" value="Genomic_DNA"/>
</dbReference>
<feature type="transmembrane region" description="Helical" evidence="8">
    <location>
        <begin position="182"/>
        <end position="205"/>
    </location>
</feature>
<evidence type="ECO:0000256" key="1">
    <source>
        <dbReference type="ARBA" id="ARBA00004651"/>
    </source>
</evidence>
<feature type="transmembrane region" description="Helical" evidence="8">
    <location>
        <begin position="359"/>
        <end position="377"/>
    </location>
</feature>
<organism evidence="10 11">
    <name type="scientific">Caballeronia hypogeia</name>
    <dbReference type="NCBI Taxonomy" id="1777140"/>
    <lineage>
        <taxon>Bacteria</taxon>
        <taxon>Pseudomonadati</taxon>
        <taxon>Pseudomonadota</taxon>
        <taxon>Betaproteobacteria</taxon>
        <taxon>Burkholderiales</taxon>
        <taxon>Burkholderiaceae</taxon>
        <taxon>Caballeronia</taxon>
    </lineage>
</organism>
<dbReference type="Pfam" id="PF07690">
    <property type="entry name" value="MFS_1"/>
    <property type="match status" value="1"/>
</dbReference>
<proteinExistence type="predicted"/>
<dbReference type="PANTHER" id="PTHR43528:SF1">
    <property type="entry name" value="ALPHA-KETOGLUTARATE PERMEASE"/>
    <property type="match status" value="1"/>
</dbReference>
<evidence type="ECO:0000256" key="8">
    <source>
        <dbReference type="SAM" id="Phobius"/>
    </source>
</evidence>
<feature type="transmembrane region" description="Helical" evidence="8">
    <location>
        <begin position="336"/>
        <end position="353"/>
    </location>
</feature>
<feature type="transmembrane region" description="Helical" evidence="8">
    <location>
        <begin position="145"/>
        <end position="170"/>
    </location>
</feature>
<keyword evidence="7 8" id="KW-0472">Membrane</keyword>
<feature type="transmembrane region" description="Helical" evidence="8">
    <location>
        <begin position="398"/>
        <end position="423"/>
    </location>
</feature>
<keyword evidence="5" id="KW-0769">Symport</keyword>
<dbReference type="AlphaFoldDB" id="A0A158CE13"/>
<keyword evidence="4 8" id="KW-0812">Transmembrane</keyword>
<feature type="transmembrane region" description="Helical" evidence="8">
    <location>
        <begin position="217"/>
        <end position="236"/>
    </location>
</feature>
<feature type="transmembrane region" description="Helical" evidence="8">
    <location>
        <begin position="85"/>
        <end position="106"/>
    </location>
</feature>
<feature type="transmembrane region" description="Helical" evidence="8">
    <location>
        <begin position="429"/>
        <end position="448"/>
    </location>
</feature>
<dbReference type="FunFam" id="1.20.1250.20:FF:000001">
    <property type="entry name" value="Dicarboxylate MFS transporter"/>
    <property type="match status" value="1"/>
</dbReference>
<dbReference type="InterPro" id="IPR011701">
    <property type="entry name" value="MFS"/>
</dbReference>
<feature type="domain" description="Major facilitator superfamily (MFS) profile" evidence="9">
    <location>
        <begin position="45"/>
        <end position="454"/>
    </location>
</feature>
<evidence type="ECO:0000313" key="11">
    <source>
        <dbReference type="Proteomes" id="UP000054851"/>
    </source>
</evidence>
<accession>A0A158CE13</accession>
<evidence type="ECO:0000256" key="2">
    <source>
        <dbReference type="ARBA" id="ARBA00022448"/>
    </source>
</evidence>
<evidence type="ECO:0000313" key="10">
    <source>
        <dbReference type="EMBL" id="SAK80554.1"/>
    </source>
</evidence>
<feature type="transmembrane region" description="Helical" evidence="8">
    <location>
        <begin position="272"/>
        <end position="293"/>
    </location>
</feature>
<dbReference type="PROSITE" id="PS50850">
    <property type="entry name" value="MFS"/>
    <property type="match status" value="1"/>
</dbReference>
<protein>
    <submittedName>
        <fullName evidence="10">General substrate transporter</fullName>
    </submittedName>
</protein>
<sequence length="460" mass="48709">MSTRKAVSGDSALTGVVGSAAIAGAGNAMNAGTKATADPNVLRRAAWASFIGNFVEWFDHASYGYLATIIAVVFFPKTDSTTGLLAAYAVFAISFIVRPIGGIVWGHFGDKIGRKTSLSLSILIMSGSTFVIAFLPTYAQAGMLAPILLLLVRVVQGFSASGEYAGAAAFLAEYAPQNKRGFYTSIVPASTAAGLLFGSLFVALLHALLTSEQLHSFGWRLPFLLAAPFGLVGRYIRVRLEDTPRFKALEQEQHVAHAPIAELLGKHRRTMLIAFGVTCLNAVAFYLVLSYMPTYLSTEMGMSETSSFLAATISLAVYIALIFVMGSLSDRLGRKTMLIGASILFAVLTVPLFKGLAGASFMMIVAIQVAFGALLTMNDGTLPCFLSEIFPTRVRYSGFAFCFNAANAVFGGTAPLVATWLIGATGSKLAPAWYLVGAAAIALIAMIASRETLHAPLADE</sequence>
<gene>
    <name evidence="10" type="ORF">AWB79_05206</name>
</gene>
<dbReference type="InterPro" id="IPR020846">
    <property type="entry name" value="MFS_dom"/>
</dbReference>
<keyword evidence="3" id="KW-1003">Cell membrane</keyword>
<keyword evidence="2" id="KW-0813">Transport</keyword>
<evidence type="ECO:0000256" key="7">
    <source>
        <dbReference type="ARBA" id="ARBA00023136"/>
    </source>
</evidence>
<comment type="subcellular location">
    <subcellularLocation>
        <location evidence="1">Cell membrane</location>
        <topology evidence="1">Multi-pass membrane protein</topology>
    </subcellularLocation>
</comment>
<evidence type="ECO:0000256" key="4">
    <source>
        <dbReference type="ARBA" id="ARBA00022692"/>
    </source>
</evidence>
<evidence type="ECO:0000256" key="6">
    <source>
        <dbReference type="ARBA" id="ARBA00022989"/>
    </source>
</evidence>
<feature type="transmembrane region" description="Helical" evidence="8">
    <location>
        <begin position="305"/>
        <end position="324"/>
    </location>
</feature>
<dbReference type="PANTHER" id="PTHR43528">
    <property type="entry name" value="ALPHA-KETOGLUTARATE PERMEASE"/>
    <property type="match status" value="1"/>
</dbReference>
<dbReference type="GO" id="GO:0005886">
    <property type="term" value="C:plasma membrane"/>
    <property type="evidence" value="ECO:0007669"/>
    <property type="project" value="UniProtKB-SubCell"/>
</dbReference>
<feature type="transmembrane region" description="Helical" evidence="8">
    <location>
        <begin position="118"/>
        <end position="139"/>
    </location>
</feature>
<dbReference type="InterPro" id="IPR036259">
    <property type="entry name" value="MFS_trans_sf"/>
</dbReference>
<reference evidence="10" key="1">
    <citation type="submission" date="2016-01" db="EMBL/GenBank/DDBJ databases">
        <authorList>
            <person name="Peeters C."/>
        </authorList>
    </citation>
    <scope>NUCLEOTIDE SEQUENCE</scope>
    <source>
        <strain evidence="10">LMG 29322</strain>
    </source>
</reference>
<evidence type="ECO:0000256" key="3">
    <source>
        <dbReference type="ARBA" id="ARBA00022475"/>
    </source>
</evidence>
<evidence type="ECO:0000256" key="5">
    <source>
        <dbReference type="ARBA" id="ARBA00022847"/>
    </source>
</evidence>
<dbReference type="SUPFAM" id="SSF103473">
    <property type="entry name" value="MFS general substrate transporter"/>
    <property type="match status" value="1"/>
</dbReference>
<dbReference type="Gene3D" id="1.20.1250.20">
    <property type="entry name" value="MFS general substrate transporter like domains"/>
    <property type="match status" value="2"/>
</dbReference>
<keyword evidence="11" id="KW-1185">Reference proteome</keyword>
<keyword evidence="6 8" id="KW-1133">Transmembrane helix</keyword>
<dbReference type="GO" id="GO:0015293">
    <property type="term" value="F:symporter activity"/>
    <property type="evidence" value="ECO:0007669"/>
    <property type="project" value="UniProtKB-KW"/>
</dbReference>